<evidence type="ECO:0000313" key="2">
    <source>
        <dbReference type="EMBL" id="CAD6340900.1"/>
    </source>
</evidence>
<evidence type="ECO:0000313" key="3">
    <source>
        <dbReference type="Proteomes" id="UP000604825"/>
    </source>
</evidence>
<comment type="caution">
    <text evidence="2">The sequence shown here is derived from an EMBL/GenBank/DDBJ whole genome shotgun (WGS) entry which is preliminary data.</text>
</comment>
<reference evidence="2" key="1">
    <citation type="submission" date="2020-10" db="EMBL/GenBank/DDBJ databases">
        <authorList>
            <person name="Han B."/>
            <person name="Lu T."/>
            <person name="Zhao Q."/>
            <person name="Huang X."/>
            <person name="Zhao Y."/>
        </authorList>
    </citation>
    <scope>NUCLEOTIDE SEQUENCE</scope>
</reference>
<feature type="compositionally biased region" description="Basic and acidic residues" evidence="1">
    <location>
        <begin position="310"/>
        <end position="325"/>
    </location>
</feature>
<dbReference type="Proteomes" id="UP000604825">
    <property type="component" value="Unassembled WGS sequence"/>
</dbReference>
<feature type="compositionally biased region" description="Polar residues" evidence="1">
    <location>
        <begin position="288"/>
        <end position="298"/>
    </location>
</feature>
<evidence type="ECO:0000256" key="1">
    <source>
        <dbReference type="SAM" id="MobiDB-lite"/>
    </source>
</evidence>
<dbReference type="AlphaFoldDB" id="A0A811SDU4"/>
<dbReference type="OrthoDB" id="693261at2759"/>
<feature type="region of interest" description="Disordered" evidence="1">
    <location>
        <begin position="278"/>
        <end position="329"/>
    </location>
</feature>
<dbReference type="EMBL" id="CAJGYO010000087">
    <property type="protein sequence ID" value="CAD6340900.1"/>
    <property type="molecule type" value="Genomic_DNA"/>
</dbReference>
<dbReference type="PANTHER" id="PTHR33170">
    <property type="entry name" value="DUF4283 DOMAIN-CONTAINING PROTEIN-RELATED"/>
    <property type="match status" value="1"/>
</dbReference>
<proteinExistence type="predicted"/>
<dbReference type="PANTHER" id="PTHR33170:SF40">
    <property type="entry name" value="OS04G0557100 PROTEIN"/>
    <property type="match status" value="1"/>
</dbReference>
<name>A0A811SDU4_9POAL</name>
<protein>
    <submittedName>
        <fullName evidence="2">Uncharacterized protein</fullName>
    </submittedName>
</protein>
<feature type="compositionally biased region" description="Basic and acidic residues" evidence="1">
    <location>
        <begin position="99"/>
        <end position="108"/>
    </location>
</feature>
<accession>A0A811SDU4</accession>
<organism evidence="2 3">
    <name type="scientific">Miscanthus lutarioriparius</name>
    <dbReference type="NCBI Taxonomy" id="422564"/>
    <lineage>
        <taxon>Eukaryota</taxon>
        <taxon>Viridiplantae</taxon>
        <taxon>Streptophyta</taxon>
        <taxon>Embryophyta</taxon>
        <taxon>Tracheophyta</taxon>
        <taxon>Spermatophyta</taxon>
        <taxon>Magnoliopsida</taxon>
        <taxon>Liliopsida</taxon>
        <taxon>Poales</taxon>
        <taxon>Poaceae</taxon>
        <taxon>PACMAD clade</taxon>
        <taxon>Panicoideae</taxon>
        <taxon>Andropogonodae</taxon>
        <taxon>Andropogoneae</taxon>
        <taxon>Saccharinae</taxon>
        <taxon>Miscanthus</taxon>
    </lineage>
</organism>
<keyword evidence="3" id="KW-1185">Reference proteome</keyword>
<feature type="region of interest" description="Disordered" evidence="1">
    <location>
        <begin position="99"/>
        <end position="125"/>
    </location>
</feature>
<gene>
    <name evidence="2" type="ORF">NCGR_LOCUS64998</name>
</gene>
<sequence>MVGDCDMRGRDERMGALLPYGPYHCDQGVAGMGRSWGGRESWAWRGGAQRGDFRRGHSGRFGGFGRGRAGQYLLPGGAGRGGPLEPTSRRWVWHEDGRQTHVQGKGDEAGEFSEANGGASELEKDTDVEMSLVVEEGRDGGDAGKESGCCSRCSKKGHASAACKVENWELMELGEDEFLTQFPSKAELLRSIAYGGADAKGEGVPDGIRMQFEEWHEKEEGFLLPKVWVRTVDMETTRKNEFGRILVEVLDPKLIPRMLDVVIGDHYFDLEFEVEKREGEGDGEGKSQGPNSDDGLNNDQKKLRNNKRYKGSDGEDNRRDSRSENDVPVNGHVLSKEEFEEFLSWKASKILDEVVEEVLEDLADKVVKESDDSMEGATDNLGLAKIKELGEDAKVFTKEEREKSCSVMDVVEPASTKLVGAALIKEVVHSLTRASPRLAGVVGEHSLVRAERLMQSKNLECNKGNYQADPSYSIPLSIAIDNLRALGLGTGTANGIPLSGVFVT</sequence>